<name>A1K3P0_AZOSB</name>
<evidence type="ECO:0000256" key="4">
    <source>
        <dbReference type="ARBA" id="ARBA00038922"/>
    </source>
</evidence>
<evidence type="ECO:0000256" key="2">
    <source>
        <dbReference type="ARBA" id="ARBA00036390"/>
    </source>
</evidence>
<dbReference type="RefSeq" id="WP_011764562.1">
    <property type="nucleotide sequence ID" value="NC_008702.1"/>
</dbReference>
<evidence type="ECO:0000256" key="11">
    <source>
        <dbReference type="PROSITE-ProRule" id="PRU00182"/>
    </source>
</evidence>
<dbReference type="GO" id="GO:0016829">
    <property type="term" value="F:lyase activity"/>
    <property type="evidence" value="ECO:0007669"/>
    <property type="project" value="UniProtKB-KW"/>
</dbReference>
<feature type="region of interest" description="Disordered" evidence="12">
    <location>
        <begin position="1"/>
        <end position="263"/>
    </location>
</feature>
<protein>
    <recommendedName>
        <fullName evidence="5">Dual-specificity RNA pseudouridine synthase RluF</fullName>
        <ecNumber evidence="4">5.4.99.21</ecNumber>
    </recommendedName>
    <alternativeName>
        <fullName evidence="7">23S rRNA pseudouridine(2604) synthase</fullName>
    </alternativeName>
    <alternativeName>
        <fullName evidence="9">Ribosomal large subunit pseudouridine synthase F</fullName>
    </alternativeName>
    <alternativeName>
        <fullName evidence="8">rRNA pseudouridylate synthase F</fullName>
    </alternativeName>
    <alternativeName>
        <fullName evidence="10">rRNA-uridine isomerase F</fullName>
    </alternativeName>
    <alternativeName>
        <fullName evidence="6">tRNA(Tyr) pseudouridine(35) synthase</fullName>
    </alternativeName>
</protein>
<evidence type="ECO:0000259" key="13">
    <source>
        <dbReference type="SMART" id="SM00363"/>
    </source>
</evidence>
<evidence type="ECO:0000313" key="15">
    <source>
        <dbReference type="Proteomes" id="UP000002588"/>
    </source>
</evidence>
<feature type="compositionally biased region" description="Low complexity" evidence="12">
    <location>
        <begin position="204"/>
        <end position="229"/>
    </location>
</feature>
<dbReference type="PANTHER" id="PTHR47683">
    <property type="entry name" value="PSEUDOURIDINE SYNTHASE FAMILY PROTEIN-RELATED"/>
    <property type="match status" value="1"/>
</dbReference>
<dbReference type="GO" id="GO:0003723">
    <property type="term" value="F:RNA binding"/>
    <property type="evidence" value="ECO:0007669"/>
    <property type="project" value="UniProtKB-KW"/>
</dbReference>
<evidence type="ECO:0000256" key="12">
    <source>
        <dbReference type="SAM" id="MobiDB-lite"/>
    </source>
</evidence>
<feature type="compositionally biased region" description="Low complexity" evidence="12">
    <location>
        <begin position="240"/>
        <end position="250"/>
    </location>
</feature>
<comment type="catalytic activity">
    <reaction evidence="3">
        <text>uridine(2604) in 23S rRNA = pseudouridine(2604) in 23S rRNA</text>
        <dbReference type="Rhea" id="RHEA:38875"/>
        <dbReference type="Rhea" id="RHEA-COMP:10093"/>
        <dbReference type="Rhea" id="RHEA-COMP:10094"/>
        <dbReference type="ChEBI" id="CHEBI:65314"/>
        <dbReference type="ChEBI" id="CHEBI:65315"/>
        <dbReference type="EC" id="5.4.99.21"/>
    </reaction>
</comment>
<dbReference type="NCBIfam" id="TIGR00093">
    <property type="entry name" value="pseudouridine synthase"/>
    <property type="match status" value="1"/>
</dbReference>
<evidence type="ECO:0000256" key="10">
    <source>
        <dbReference type="ARBA" id="ARBA00043147"/>
    </source>
</evidence>
<dbReference type="SMART" id="SM00363">
    <property type="entry name" value="S4"/>
    <property type="match status" value="1"/>
</dbReference>
<dbReference type="EC" id="5.4.99.21" evidence="4"/>
<accession>A1K3P0</accession>
<dbReference type="STRING" id="62928.azo0828"/>
<gene>
    <name evidence="14" type="ordered locus">azo0828</name>
</gene>
<keyword evidence="11" id="KW-0694">RNA-binding</keyword>
<reference evidence="14 15" key="1">
    <citation type="journal article" date="2006" name="Nat. Biotechnol.">
        <title>Complete genome of the mutualistic, N2-fixing grass endophyte Azoarcus sp. strain BH72.</title>
        <authorList>
            <person name="Krause A."/>
            <person name="Ramakumar A."/>
            <person name="Bartels D."/>
            <person name="Battistoni F."/>
            <person name="Bekel T."/>
            <person name="Boch J."/>
            <person name="Boehm M."/>
            <person name="Friedrich F."/>
            <person name="Hurek T."/>
            <person name="Krause L."/>
            <person name="Linke B."/>
            <person name="McHardy A.C."/>
            <person name="Sarkar A."/>
            <person name="Schneiker S."/>
            <person name="Syed A.A."/>
            <person name="Thauer R."/>
            <person name="Vorhoelter F.-J."/>
            <person name="Weidner S."/>
            <person name="Puehler A."/>
            <person name="Reinhold-Hurek B."/>
            <person name="Kaiser O."/>
            <person name="Goesmann A."/>
        </authorList>
    </citation>
    <scope>NUCLEOTIDE SEQUENCE [LARGE SCALE GENOMIC DNA]</scope>
    <source>
        <strain evidence="14 15">BH72</strain>
    </source>
</reference>
<feature type="compositionally biased region" description="Basic and acidic residues" evidence="12">
    <location>
        <begin position="230"/>
        <end position="239"/>
    </location>
</feature>
<dbReference type="eggNOG" id="COG1187">
    <property type="taxonomic scope" value="Bacteria"/>
</dbReference>
<dbReference type="Gene3D" id="3.30.70.580">
    <property type="entry name" value="Pseudouridine synthase I, catalytic domain, N-terminal subdomain"/>
    <property type="match status" value="1"/>
</dbReference>
<evidence type="ECO:0000256" key="6">
    <source>
        <dbReference type="ARBA" id="ARBA00041420"/>
    </source>
</evidence>
<dbReference type="Gene3D" id="3.30.70.1560">
    <property type="entry name" value="Alpha-L RNA-binding motif"/>
    <property type="match status" value="1"/>
</dbReference>
<dbReference type="InterPro" id="IPR006145">
    <property type="entry name" value="PsdUridine_synth_RsuA/RluA"/>
</dbReference>
<dbReference type="InterPro" id="IPR002942">
    <property type="entry name" value="S4_RNA-bd"/>
</dbReference>
<evidence type="ECO:0000256" key="8">
    <source>
        <dbReference type="ARBA" id="ARBA00042843"/>
    </source>
</evidence>
<evidence type="ECO:0000256" key="5">
    <source>
        <dbReference type="ARBA" id="ARBA00039989"/>
    </source>
</evidence>
<evidence type="ECO:0000256" key="9">
    <source>
        <dbReference type="ARBA" id="ARBA00042890"/>
    </source>
</evidence>
<evidence type="ECO:0000256" key="3">
    <source>
        <dbReference type="ARBA" id="ARBA00036535"/>
    </source>
</evidence>
<dbReference type="SUPFAM" id="SSF55174">
    <property type="entry name" value="Alpha-L RNA-binding motif"/>
    <property type="match status" value="1"/>
</dbReference>
<dbReference type="Pfam" id="PF00849">
    <property type="entry name" value="PseudoU_synth_2"/>
    <property type="match status" value="1"/>
</dbReference>
<dbReference type="InterPro" id="IPR020103">
    <property type="entry name" value="PsdUridine_synth_cat_dom_sf"/>
</dbReference>
<dbReference type="InterPro" id="IPR042092">
    <property type="entry name" value="PsdUridine_s_RsuA/RluB/E/F_cat"/>
</dbReference>
<dbReference type="EMBL" id="AM406670">
    <property type="protein sequence ID" value="CAL93445.1"/>
    <property type="molecule type" value="Genomic_DNA"/>
</dbReference>
<dbReference type="GO" id="GO:0000455">
    <property type="term" value="P:enzyme-directed rRNA pseudouridine synthesis"/>
    <property type="evidence" value="ECO:0007669"/>
    <property type="project" value="UniProtKB-ARBA"/>
</dbReference>
<feature type="compositionally biased region" description="Basic and acidic residues" evidence="12">
    <location>
        <begin position="185"/>
        <end position="203"/>
    </location>
</feature>
<dbReference type="Pfam" id="PF01479">
    <property type="entry name" value="S4"/>
    <property type="match status" value="1"/>
</dbReference>
<evidence type="ECO:0000256" key="7">
    <source>
        <dbReference type="ARBA" id="ARBA00041697"/>
    </source>
</evidence>
<dbReference type="GO" id="GO:0160138">
    <property type="term" value="F:23S rRNA pseudouridine(2604) synthase activity"/>
    <property type="evidence" value="ECO:0007669"/>
    <property type="project" value="UniProtKB-EC"/>
</dbReference>
<dbReference type="SUPFAM" id="SSF55120">
    <property type="entry name" value="Pseudouridine synthase"/>
    <property type="match status" value="1"/>
</dbReference>
<dbReference type="InterPro" id="IPR020094">
    <property type="entry name" value="TruA/RsuA/RluB/E/F_N"/>
</dbReference>
<feature type="compositionally biased region" description="Basic and acidic residues" evidence="12">
    <location>
        <begin position="155"/>
        <end position="177"/>
    </location>
</feature>
<dbReference type="Gene3D" id="3.10.290.10">
    <property type="entry name" value="RNA-binding S4 domain"/>
    <property type="match status" value="1"/>
</dbReference>
<dbReference type="InterPro" id="IPR050343">
    <property type="entry name" value="RsuA_PseudoU_synthase"/>
</dbReference>
<dbReference type="InterPro" id="IPR036986">
    <property type="entry name" value="S4_RNA-bd_sf"/>
</dbReference>
<proteinExistence type="predicted"/>
<dbReference type="PROSITE" id="PS50889">
    <property type="entry name" value="S4"/>
    <property type="match status" value="1"/>
</dbReference>
<feature type="compositionally biased region" description="Low complexity" evidence="12">
    <location>
        <begin position="63"/>
        <end position="73"/>
    </location>
</feature>
<dbReference type="CDD" id="cd00165">
    <property type="entry name" value="S4"/>
    <property type="match status" value="1"/>
</dbReference>
<feature type="compositionally biased region" description="Basic and acidic residues" evidence="12">
    <location>
        <begin position="74"/>
        <end position="148"/>
    </location>
</feature>
<comment type="catalytic activity">
    <reaction evidence="2">
        <text>uridine(35) in tRNA(Tyr) = pseudouridine(35) in tRNA(Tyr)</text>
        <dbReference type="Rhea" id="RHEA:60556"/>
        <dbReference type="Rhea" id="RHEA-COMP:15607"/>
        <dbReference type="Rhea" id="RHEA-COMP:15608"/>
        <dbReference type="ChEBI" id="CHEBI:65314"/>
        <dbReference type="ChEBI" id="CHEBI:65315"/>
    </reaction>
</comment>
<keyword evidence="15" id="KW-1185">Reference proteome</keyword>
<dbReference type="HOGENOM" id="CLU_024979_10_1_4"/>
<evidence type="ECO:0000256" key="1">
    <source>
        <dbReference type="ARBA" id="ARBA00023235"/>
    </source>
</evidence>
<keyword evidence="1" id="KW-0413">Isomerase</keyword>
<dbReference type="Proteomes" id="UP000002588">
    <property type="component" value="Chromosome"/>
</dbReference>
<dbReference type="FunFam" id="3.30.70.1560:FF:000005">
    <property type="entry name" value="RNA pseudouridylate synthase"/>
    <property type="match status" value="1"/>
</dbReference>
<feature type="domain" description="RNA-binding S4" evidence="13">
    <location>
        <begin position="262"/>
        <end position="319"/>
    </location>
</feature>
<keyword evidence="14" id="KW-0456">Lyase</keyword>
<sequence length="500" mass="54374">MSTIRKNPPQPAPSRIAGTLKLRKPAADDNGESAAGADPAQSVAAGSDKRARPSSAGEEGRAPRSGARGGQASRGERPRQDAEPRRQPRARPAQEGEAPRRSRRDPGDGGTERHPRRDAGASEERPRRREAADERQARPGYGRRDDGPARAGARPAREQGRERGEASGRRHGGEGGERASAPRAAYDERRRAGGDERAPRRAAGDAARTSPRPAGPRPAAAAPRPASAERAPRRREEAPARAPAAPRAPAVQSGDGEAPSGVRLSKVMADRGICSRREADELIERGWVFVDGRRVSELGTRIDPDARVVLAPEAKKAQAQRVTILLHKPVGYVSGQPEPGYEPAVTLIGGDNQFDRDVAQRFHPSQLKGLAPAGRLDIDSTGLLVLTQDGRIARQLIGDDSKVEKEYLVRVEGELVDDGLALLNHGLSLDDKPLRPAKVEWINEDQLRFVLKEGRKRQIRRMCELVGLRVVGLKRVRIGRVKLGDLPLGEWRYLRDDEVF</sequence>
<dbReference type="KEGG" id="azo:azo0828"/>
<organism evidence="14 15">
    <name type="scientific">Azoarcus sp. (strain BH72)</name>
    <dbReference type="NCBI Taxonomy" id="418699"/>
    <lineage>
        <taxon>Bacteria</taxon>
        <taxon>Pseudomonadati</taxon>
        <taxon>Pseudomonadota</taxon>
        <taxon>Betaproteobacteria</taxon>
        <taxon>Rhodocyclales</taxon>
        <taxon>Zoogloeaceae</taxon>
        <taxon>Azoarcus</taxon>
    </lineage>
</organism>
<dbReference type="InterPro" id="IPR000748">
    <property type="entry name" value="PsdUridine_synth_RsuA/RluB/E/F"/>
</dbReference>
<evidence type="ECO:0000313" key="14">
    <source>
        <dbReference type="EMBL" id="CAL93445.1"/>
    </source>
</evidence>
<dbReference type="AlphaFoldDB" id="A1K3P0"/>
<dbReference type="PANTHER" id="PTHR47683:SF2">
    <property type="entry name" value="RNA-BINDING S4 DOMAIN-CONTAINING PROTEIN"/>
    <property type="match status" value="1"/>
</dbReference>